<feature type="compositionally biased region" description="Acidic residues" evidence="1">
    <location>
        <begin position="401"/>
        <end position="417"/>
    </location>
</feature>
<feature type="compositionally biased region" description="Basic and acidic residues" evidence="1">
    <location>
        <begin position="425"/>
        <end position="444"/>
    </location>
</feature>
<feature type="compositionally biased region" description="Basic and acidic residues" evidence="1">
    <location>
        <begin position="480"/>
        <end position="514"/>
    </location>
</feature>
<keyword evidence="3" id="KW-1185">Reference proteome</keyword>
<feature type="region of interest" description="Disordered" evidence="1">
    <location>
        <begin position="395"/>
        <end position="449"/>
    </location>
</feature>
<dbReference type="PANTHER" id="PTHR31010">
    <property type="entry name" value="RAN-SPECIFIC GTPASE-ACTIVATING PROTEIN 30-RELATED"/>
    <property type="match status" value="1"/>
</dbReference>
<dbReference type="Pfam" id="PF05508">
    <property type="entry name" value="Ran-binding"/>
    <property type="match status" value="1"/>
</dbReference>
<evidence type="ECO:0000313" key="3">
    <source>
        <dbReference type="Proteomes" id="UP001174936"/>
    </source>
</evidence>
<dbReference type="InterPro" id="IPR008812">
    <property type="entry name" value="Ran_GTP-bd-rel"/>
</dbReference>
<dbReference type="GO" id="GO:0030695">
    <property type="term" value="F:GTPase regulator activity"/>
    <property type="evidence" value="ECO:0007669"/>
    <property type="project" value="TreeGrafter"/>
</dbReference>
<accession>A0AA39XW99</accession>
<evidence type="ECO:0000313" key="2">
    <source>
        <dbReference type="EMBL" id="KAK0640975.1"/>
    </source>
</evidence>
<dbReference type="EMBL" id="JAULSV010000006">
    <property type="protein sequence ID" value="KAK0640975.1"/>
    <property type="molecule type" value="Genomic_DNA"/>
</dbReference>
<comment type="caution">
    <text evidence="2">The sequence shown here is derived from an EMBL/GenBank/DDBJ whole genome shotgun (WGS) entry which is preliminary data.</text>
</comment>
<reference evidence="2" key="1">
    <citation type="submission" date="2023-06" db="EMBL/GenBank/DDBJ databases">
        <title>Genome-scale phylogeny and comparative genomics of the fungal order Sordariales.</title>
        <authorList>
            <consortium name="Lawrence Berkeley National Laboratory"/>
            <person name="Hensen N."/>
            <person name="Bonometti L."/>
            <person name="Westerberg I."/>
            <person name="Brannstrom I.O."/>
            <person name="Guillou S."/>
            <person name="Cros-Aarteil S."/>
            <person name="Calhoun S."/>
            <person name="Haridas S."/>
            <person name="Kuo A."/>
            <person name="Mondo S."/>
            <person name="Pangilinan J."/>
            <person name="Riley R."/>
            <person name="Labutti K."/>
            <person name="Andreopoulos B."/>
            <person name="Lipzen A."/>
            <person name="Chen C."/>
            <person name="Yanf M."/>
            <person name="Daum C."/>
            <person name="Ng V."/>
            <person name="Clum A."/>
            <person name="Steindorff A."/>
            <person name="Ohm R."/>
            <person name="Martin F."/>
            <person name="Silar P."/>
            <person name="Natvig D."/>
            <person name="Lalanne C."/>
            <person name="Gautier V."/>
            <person name="Ament-Velasquez S.L."/>
            <person name="Kruys A."/>
            <person name="Hutchinson M.I."/>
            <person name="Powell A.J."/>
            <person name="Barry K."/>
            <person name="Miller A.N."/>
            <person name="Grigoriev I.V."/>
            <person name="Debuchy R."/>
            <person name="Gladieux P."/>
            <person name="Thoren M.H."/>
            <person name="Johannesson H."/>
        </authorList>
    </citation>
    <scope>NUCLEOTIDE SEQUENCE</scope>
    <source>
        <strain evidence="2">SMH2532-1</strain>
    </source>
</reference>
<proteinExistence type="predicted"/>
<dbReference type="GO" id="GO:0005634">
    <property type="term" value="C:nucleus"/>
    <property type="evidence" value="ECO:0007669"/>
    <property type="project" value="TreeGrafter"/>
</dbReference>
<dbReference type="AlphaFoldDB" id="A0AA39XW99"/>
<organism evidence="2 3">
    <name type="scientific">Cercophora newfieldiana</name>
    <dbReference type="NCBI Taxonomy" id="92897"/>
    <lineage>
        <taxon>Eukaryota</taxon>
        <taxon>Fungi</taxon>
        <taxon>Dikarya</taxon>
        <taxon>Ascomycota</taxon>
        <taxon>Pezizomycotina</taxon>
        <taxon>Sordariomycetes</taxon>
        <taxon>Sordariomycetidae</taxon>
        <taxon>Sordariales</taxon>
        <taxon>Lasiosphaeriaceae</taxon>
        <taxon>Cercophora</taxon>
    </lineage>
</organism>
<dbReference type="PANTHER" id="PTHR31010:SF2">
    <property type="entry name" value="RAN-SPECIFIC GTPASE-ACTIVATING PROTEIN 30"/>
    <property type="match status" value="1"/>
</dbReference>
<dbReference type="Proteomes" id="UP001174936">
    <property type="component" value="Unassembled WGS sequence"/>
</dbReference>
<feature type="region of interest" description="Disordered" evidence="1">
    <location>
        <begin position="465"/>
        <end position="553"/>
    </location>
</feature>
<dbReference type="GO" id="GO:0005737">
    <property type="term" value="C:cytoplasm"/>
    <property type="evidence" value="ECO:0007669"/>
    <property type="project" value="TreeGrafter"/>
</dbReference>
<gene>
    <name evidence="2" type="ORF">B0T16DRAFT_379434</name>
</gene>
<feature type="compositionally biased region" description="Polar residues" evidence="1">
    <location>
        <begin position="520"/>
        <end position="533"/>
    </location>
</feature>
<feature type="region of interest" description="Disordered" evidence="1">
    <location>
        <begin position="227"/>
        <end position="250"/>
    </location>
</feature>
<evidence type="ECO:0000256" key="1">
    <source>
        <dbReference type="SAM" id="MobiDB-lite"/>
    </source>
</evidence>
<name>A0AA39XW99_9PEZI</name>
<feature type="compositionally biased region" description="Acidic residues" evidence="1">
    <location>
        <begin position="465"/>
        <end position="479"/>
    </location>
</feature>
<protein>
    <submittedName>
        <fullName evidence="2">RanGTP-binding protein-domain-containing protein</fullName>
    </submittedName>
</protein>
<sequence>MDALVETVKQLGWKQAQQILFTAAVKPTVEYTIKACSRLLKGVDDKAIHAELKTLQKLLDGKVKIISPSIDLIEFKSGRGNVFLESAVPLAKALHRDIIRLGKRLDSAATSEENLRRFTGKSTPDHRAALSAHGAELLLIIEDIKGLLARIDRDVPSMLLAITNSGEKMNSALSPGMSPSRMMQASWFLNFGDFQFASKNLPVQIGPAFTLSLYMLFRGHAVPQKAKSRDALATPDKTPGDTTCNEEPYGLGEGDRKPIWQEVMHKARVRLCRVPIDWTFDPAQGYCPKASSDPVASEDSPTSALAMLGPTGQYSYHLEIIEDLDDGRAHDEESATAGPYEDIPLAGIRESIPIYQLAKIFYTDTGRLLNIRDSGDGDNNPILLLKRDASAKTPNRLREEWLDESEGSDSDTDEGDSNDQLSVDRQLREESEACEAPRDEKAESRASYLPKHVDPEWLALEVYMEDEEEEGEDEDDEDEKAYADTRENTPRKPVREPDWRSPRHRSSVDSDLMSHLRRISLQSGPSQTVSQPSLREVGVAGSGGGESTTGRSPFGPVVTSLSLLEMLIRLTSLQEFQQTPHLSIPDHILTFFLEETSTTGLQQGEAQWALRNEAKRRVGFDPYADTPNK</sequence>